<dbReference type="Proteomes" id="UP001187192">
    <property type="component" value="Unassembled WGS sequence"/>
</dbReference>
<dbReference type="AlphaFoldDB" id="A0AA88DMM8"/>
<protein>
    <submittedName>
        <fullName evidence="2">Uncharacterized protein</fullName>
    </submittedName>
</protein>
<reference evidence="2" key="1">
    <citation type="submission" date="2023-07" db="EMBL/GenBank/DDBJ databases">
        <title>draft genome sequence of fig (Ficus carica).</title>
        <authorList>
            <person name="Takahashi T."/>
            <person name="Nishimura K."/>
        </authorList>
    </citation>
    <scope>NUCLEOTIDE SEQUENCE</scope>
</reference>
<keyword evidence="3" id="KW-1185">Reference proteome</keyword>
<accession>A0AA88DMM8</accession>
<dbReference type="EMBL" id="BTGU01000075">
    <property type="protein sequence ID" value="GMN58142.1"/>
    <property type="molecule type" value="Genomic_DNA"/>
</dbReference>
<sequence length="62" mass="6509">MESPEVEGPPLLAGNGAFPSGKPPDLERVSSLGREWRILCHGFLLFPGMATSGGGRTCPLTI</sequence>
<comment type="caution">
    <text evidence="2">The sequence shown here is derived from an EMBL/GenBank/DDBJ whole genome shotgun (WGS) entry which is preliminary data.</text>
</comment>
<evidence type="ECO:0000256" key="1">
    <source>
        <dbReference type="SAM" id="MobiDB-lite"/>
    </source>
</evidence>
<feature type="region of interest" description="Disordered" evidence="1">
    <location>
        <begin position="1"/>
        <end position="26"/>
    </location>
</feature>
<proteinExistence type="predicted"/>
<name>A0AA88DMM8_FICCA</name>
<gene>
    <name evidence="2" type="ORF">TIFTF001_027247</name>
</gene>
<evidence type="ECO:0000313" key="2">
    <source>
        <dbReference type="EMBL" id="GMN58142.1"/>
    </source>
</evidence>
<organism evidence="2 3">
    <name type="scientific">Ficus carica</name>
    <name type="common">Common fig</name>
    <dbReference type="NCBI Taxonomy" id="3494"/>
    <lineage>
        <taxon>Eukaryota</taxon>
        <taxon>Viridiplantae</taxon>
        <taxon>Streptophyta</taxon>
        <taxon>Embryophyta</taxon>
        <taxon>Tracheophyta</taxon>
        <taxon>Spermatophyta</taxon>
        <taxon>Magnoliopsida</taxon>
        <taxon>eudicotyledons</taxon>
        <taxon>Gunneridae</taxon>
        <taxon>Pentapetalae</taxon>
        <taxon>rosids</taxon>
        <taxon>fabids</taxon>
        <taxon>Rosales</taxon>
        <taxon>Moraceae</taxon>
        <taxon>Ficeae</taxon>
        <taxon>Ficus</taxon>
    </lineage>
</organism>
<evidence type="ECO:0000313" key="3">
    <source>
        <dbReference type="Proteomes" id="UP001187192"/>
    </source>
</evidence>